<feature type="transmembrane region" description="Helical" evidence="5">
    <location>
        <begin position="12"/>
        <end position="31"/>
    </location>
</feature>
<dbReference type="RefSeq" id="WP_275472776.1">
    <property type="nucleotide sequence ID" value="NZ_CP162940.1"/>
</dbReference>
<dbReference type="Proteomes" id="UP001579974">
    <property type="component" value="Unassembled WGS sequence"/>
</dbReference>
<keyword evidence="8" id="KW-1185">Reference proteome</keyword>
<evidence type="ECO:0000256" key="3">
    <source>
        <dbReference type="ARBA" id="ARBA00022989"/>
    </source>
</evidence>
<keyword evidence="3 5" id="KW-1133">Transmembrane helix</keyword>
<accession>A0ABV5AA37</accession>
<evidence type="ECO:0000259" key="6">
    <source>
        <dbReference type="Pfam" id="PF03176"/>
    </source>
</evidence>
<sequence>MYRAMSQMGNVIFSGALVMAGTFGSMTSFGVTSISEIGIGVVGGLFLYALVQLGFFVLAAIVGHTPPWLFNRRQGLTFTADPVELWLDLVVIVLSHRHCHLQRIPAGR</sequence>
<keyword evidence="4 5" id="KW-0472">Membrane</keyword>
<organism evidence="7 8">
    <name type="scientific">Alicyclobacillus fastidiosus</name>
    <dbReference type="NCBI Taxonomy" id="392011"/>
    <lineage>
        <taxon>Bacteria</taxon>
        <taxon>Bacillati</taxon>
        <taxon>Bacillota</taxon>
        <taxon>Bacilli</taxon>
        <taxon>Bacillales</taxon>
        <taxon>Alicyclobacillaceae</taxon>
        <taxon>Alicyclobacillus</taxon>
    </lineage>
</organism>
<dbReference type="EMBL" id="JBDXSU010000002">
    <property type="protein sequence ID" value="MFB5189074.1"/>
    <property type="molecule type" value="Genomic_DNA"/>
</dbReference>
<gene>
    <name evidence="7" type="ORF">KKP3000_002072</name>
</gene>
<dbReference type="InterPro" id="IPR004869">
    <property type="entry name" value="MMPL_dom"/>
</dbReference>
<evidence type="ECO:0000256" key="1">
    <source>
        <dbReference type="ARBA" id="ARBA00004141"/>
    </source>
</evidence>
<feature type="transmembrane region" description="Helical" evidence="5">
    <location>
        <begin position="37"/>
        <end position="63"/>
    </location>
</feature>
<comment type="subcellular location">
    <subcellularLocation>
        <location evidence="1">Membrane</location>
        <topology evidence="1">Multi-pass membrane protein</topology>
    </subcellularLocation>
</comment>
<reference evidence="7 8" key="1">
    <citation type="journal article" date="2024" name="Int. J. Mol. Sci.">
        <title>Exploration of Alicyclobacillus spp. Genome in Search of Antibiotic Resistance.</title>
        <authorList>
            <person name="Bucka-Kolendo J."/>
            <person name="Kiousi D.E."/>
            <person name="Dekowska A."/>
            <person name="Mikolajczuk-Szczyrba A."/>
            <person name="Karadedos D.M."/>
            <person name="Michael P."/>
            <person name="Galanis A."/>
            <person name="Sokolowska B."/>
        </authorList>
    </citation>
    <scope>NUCLEOTIDE SEQUENCE [LARGE SCALE GENOMIC DNA]</scope>
    <source>
        <strain evidence="7 8">KKP 3000</strain>
    </source>
</reference>
<evidence type="ECO:0000313" key="8">
    <source>
        <dbReference type="Proteomes" id="UP001579974"/>
    </source>
</evidence>
<keyword evidence="2 5" id="KW-0812">Transmembrane</keyword>
<evidence type="ECO:0000256" key="2">
    <source>
        <dbReference type="ARBA" id="ARBA00022692"/>
    </source>
</evidence>
<dbReference type="Pfam" id="PF03176">
    <property type="entry name" value="MMPL"/>
    <property type="match status" value="1"/>
</dbReference>
<comment type="caution">
    <text evidence="7">The sequence shown here is derived from an EMBL/GenBank/DDBJ whole genome shotgun (WGS) entry which is preliminary data.</text>
</comment>
<name>A0ABV5AA37_9BACL</name>
<evidence type="ECO:0000256" key="5">
    <source>
        <dbReference type="SAM" id="Phobius"/>
    </source>
</evidence>
<feature type="domain" description="Membrane transport protein MMPL" evidence="6">
    <location>
        <begin position="1"/>
        <end position="77"/>
    </location>
</feature>
<proteinExistence type="predicted"/>
<evidence type="ECO:0000256" key="4">
    <source>
        <dbReference type="ARBA" id="ARBA00023136"/>
    </source>
</evidence>
<protein>
    <submittedName>
        <fullName evidence="7">MMPL family transporter</fullName>
    </submittedName>
</protein>
<evidence type="ECO:0000313" key="7">
    <source>
        <dbReference type="EMBL" id="MFB5189074.1"/>
    </source>
</evidence>